<evidence type="ECO:0000313" key="3">
    <source>
        <dbReference type="Proteomes" id="UP000828390"/>
    </source>
</evidence>
<dbReference type="EMBL" id="JAIWYP010000001">
    <property type="protein sequence ID" value="KAH3891191.1"/>
    <property type="molecule type" value="Genomic_DNA"/>
</dbReference>
<sequence>MVYLQENTPFDYHRLMSEYGRFLECTRAIQSGYYKRSIDNPLESSNPIETRGNVSDFADMGVDNKDHDGMSVEEYLRLFNLFNKTSKPAQQSTPETRPSMKEFDKIRQRYL</sequence>
<organism evidence="2 3">
    <name type="scientific">Dreissena polymorpha</name>
    <name type="common">Zebra mussel</name>
    <name type="synonym">Mytilus polymorpha</name>
    <dbReference type="NCBI Taxonomy" id="45954"/>
    <lineage>
        <taxon>Eukaryota</taxon>
        <taxon>Metazoa</taxon>
        <taxon>Spiralia</taxon>
        <taxon>Lophotrochozoa</taxon>
        <taxon>Mollusca</taxon>
        <taxon>Bivalvia</taxon>
        <taxon>Autobranchia</taxon>
        <taxon>Heteroconchia</taxon>
        <taxon>Euheterodonta</taxon>
        <taxon>Imparidentia</taxon>
        <taxon>Neoheterodontei</taxon>
        <taxon>Myida</taxon>
        <taxon>Dreissenoidea</taxon>
        <taxon>Dreissenidae</taxon>
        <taxon>Dreissena</taxon>
    </lineage>
</organism>
<feature type="compositionally biased region" description="Basic and acidic residues" evidence="1">
    <location>
        <begin position="98"/>
        <end position="111"/>
    </location>
</feature>
<feature type="region of interest" description="Disordered" evidence="1">
    <location>
        <begin position="86"/>
        <end position="111"/>
    </location>
</feature>
<gene>
    <name evidence="2" type="ORF">DPMN_015280</name>
</gene>
<name>A0A9D4NBA5_DREPO</name>
<feature type="compositionally biased region" description="Polar residues" evidence="1">
    <location>
        <begin position="86"/>
        <end position="96"/>
    </location>
</feature>
<evidence type="ECO:0000256" key="1">
    <source>
        <dbReference type="SAM" id="MobiDB-lite"/>
    </source>
</evidence>
<dbReference type="AlphaFoldDB" id="A0A9D4NBA5"/>
<reference evidence="2" key="2">
    <citation type="submission" date="2020-11" db="EMBL/GenBank/DDBJ databases">
        <authorList>
            <person name="McCartney M.A."/>
            <person name="Auch B."/>
            <person name="Kono T."/>
            <person name="Mallez S."/>
            <person name="Becker A."/>
            <person name="Gohl D.M."/>
            <person name="Silverstein K.A.T."/>
            <person name="Koren S."/>
            <person name="Bechman K.B."/>
            <person name="Herman A."/>
            <person name="Abrahante J.E."/>
            <person name="Garbe J."/>
        </authorList>
    </citation>
    <scope>NUCLEOTIDE SEQUENCE</scope>
    <source>
        <strain evidence="2">Duluth1</strain>
        <tissue evidence="2">Whole animal</tissue>
    </source>
</reference>
<reference evidence="2" key="1">
    <citation type="journal article" date="2019" name="bioRxiv">
        <title>The Genome of the Zebra Mussel, Dreissena polymorpha: A Resource for Invasive Species Research.</title>
        <authorList>
            <person name="McCartney M.A."/>
            <person name="Auch B."/>
            <person name="Kono T."/>
            <person name="Mallez S."/>
            <person name="Zhang Y."/>
            <person name="Obille A."/>
            <person name="Becker A."/>
            <person name="Abrahante J.E."/>
            <person name="Garbe J."/>
            <person name="Badalamenti J.P."/>
            <person name="Herman A."/>
            <person name="Mangelson H."/>
            <person name="Liachko I."/>
            <person name="Sullivan S."/>
            <person name="Sone E.D."/>
            <person name="Koren S."/>
            <person name="Silverstein K.A.T."/>
            <person name="Beckman K.B."/>
            <person name="Gohl D.M."/>
        </authorList>
    </citation>
    <scope>NUCLEOTIDE SEQUENCE</scope>
    <source>
        <strain evidence="2">Duluth1</strain>
        <tissue evidence="2">Whole animal</tissue>
    </source>
</reference>
<proteinExistence type="predicted"/>
<keyword evidence="3" id="KW-1185">Reference proteome</keyword>
<protein>
    <submittedName>
        <fullName evidence="2">Uncharacterized protein</fullName>
    </submittedName>
</protein>
<feature type="region of interest" description="Disordered" evidence="1">
    <location>
        <begin position="39"/>
        <end position="60"/>
    </location>
</feature>
<comment type="caution">
    <text evidence="2">The sequence shown here is derived from an EMBL/GenBank/DDBJ whole genome shotgun (WGS) entry which is preliminary data.</text>
</comment>
<dbReference type="Proteomes" id="UP000828390">
    <property type="component" value="Unassembled WGS sequence"/>
</dbReference>
<evidence type="ECO:0000313" key="2">
    <source>
        <dbReference type="EMBL" id="KAH3891191.1"/>
    </source>
</evidence>
<accession>A0A9D4NBA5</accession>